<dbReference type="EMBL" id="CASHSV030000024">
    <property type="protein sequence ID" value="CAJ2639987.1"/>
    <property type="molecule type" value="Genomic_DNA"/>
</dbReference>
<reference evidence="1" key="1">
    <citation type="submission" date="2023-10" db="EMBL/GenBank/DDBJ databases">
        <authorList>
            <person name="Rodriguez Cubillos JULIANA M."/>
            <person name="De Vega J."/>
        </authorList>
    </citation>
    <scope>NUCLEOTIDE SEQUENCE</scope>
</reference>
<name>A0ACB0J8H7_TRIPR</name>
<evidence type="ECO:0000313" key="1">
    <source>
        <dbReference type="EMBL" id="CAJ2639987.1"/>
    </source>
</evidence>
<sequence>MAEVRIDADGWLISIGQDGYDFFTTWIILELLSQKRVESFQLQREEELANFVKDIILCEGSSINLSEKLDSLAYGLTSREAFGAKVEDKEKFRKFMKDLSKIAAGFSLADLYPSIGTLPVLTGLRRKIEKIHRETDKILENIIRSHREKNLETKAEEETGEDLVDVLLKLQKDGDLEHPLSDNVVKATILDIFGAGSDTTFTILEWTMSELIKNQLVMKKAQAEVRSVYNEKGNVDEISLHKLKYLRSVIKETLRLHAPGPLLLPRICSEKCEINGYEIPAKSKVIVNAWSICRDSRYWINAEKFYPERFIDCSVDYKGADFQFIPFGAGRRTCPGISFGIANLEISLANLLFHFNWNMPNGYKANELDMTESFGLTVRRKHDLWLVPTTYQSS</sequence>
<accession>A0ACB0J8H7</accession>
<comment type="caution">
    <text evidence="1">The sequence shown here is derived from an EMBL/GenBank/DDBJ whole genome shotgun (WGS) entry which is preliminary data.</text>
</comment>
<evidence type="ECO:0000313" key="2">
    <source>
        <dbReference type="Proteomes" id="UP001177021"/>
    </source>
</evidence>
<proteinExistence type="predicted"/>
<keyword evidence="2" id="KW-1185">Reference proteome</keyword>
<gene>
    <name evidence="1" type="ORF">MILVUS5_LOCUS9922</name>
</gene>
<dbReference type="Proteomes" id="UP001177021">
    <property type="component" value="Unassembled WGS sequence"/>
</dbReference>
<organism evidence="1 2">
    <name type="scientific">Trifolium pratense</name>
    <name type="common">Red clover</name>
    <dbReference type="NCBI Taxonomy" id="57577"/>
    <lineage>
        <taxon>Eukaryota</taxon>
        <taxon>Viridiplantae</taxon>
        <taxon>Streptophyta</taxon>
        <taxon>Embryophyta</taxon>
        <taxon>Tracheophyta</taxon>
        <taxon>Spermatophyta</taxon>
        <taxon>Magnoliopsida</taxon>
        <taxon>eudicotyledons</taxon>
        <taxon>Gunneridae</taxon>
        <taxon>Pentapetalae</taxon>
        <taxon>rosids</taxon>
        <taxon>fabids</taxon>
        <taxon>Fabales</taxon>
        <taxon>Fabaceae</taxon>
        <taxon>Papilionoideae</taxon>
        <taxon>50 kb inversion clade</taxon>
        <taxon>NPAAA clade</taxon>
        <taxon>Hologalegina</taxon>
        <taxon>IRL clade</taxon>
        <taxon>Trifolieae</taxon>
        <taxon>Trifolium</taxon>
    </lineage>
</organism>
<protein>
    <submittedName>
        <fullName evidence="1">Uncharacterized protein</fullName>
    </submittedName>
</protein>